<evidence type="ECO:0000256" key="2">
    <source>
        <dbReference type="ARBA" id="ARBA00022561"/>
    </source>
</evidence>
<feature type="domain" description="Major capsid protein C-terminal" evidence="4">
    <location>
        <begin position="957"/>
        <end position="1111"/>
    </location>
</feature>
<evidence type="ECO:0000256" key="1">
    <source>
        <dbReference type="ARBA" id="ARBA00004328"/>
    </source>
</evidence>
<dbReference type="InterPro" id="IPR038519">
    <property type="entry name" value="MCP_C_sf"/>
</dbReference>
<dbReference type="Gene3D" id="2.70.9.10">
    <property type="entry name" value="Adenovirus Type 2 Hexon, domain 4"/>
    <property type="match status" value="1"/>
</dbReference>
<reference evidence="6" key="1">
    <citation type="journal article" date="2019" name="Philos. Trans. R. Soc. Lond., B, Biol. Sci.">
        <title>Targeted metagenomic recovery of four divergent viruses reveals shared and distinctive characteristics of giant viruses of marine eukaryotes.</title>
        <authorList>
            <person name="Needham D.M."/>
            <person name="Poirier C."/>
            <person name="Hehenberger E."/>
            <person name="Jimenez V."/>
            <person name="Swalwell J.E."/>
            <person name="Santoro A.E."/>
            <person name="Worden A.Z."/>
        </authorList>
    </citation>
    <scope>NUCLEOTIDE SEQUENCE</scope>
    <source>
        <strain evidence="6">OPacV-662</strain>
    </source>
</reference>
<keyword evidence="3" id="KW-0946">Virion</keyword>
<dbReference type="Pfam" id="PF04451">
    <property type="entry name" value="Capsid_NCLDV"/>
    <property type="match status" value="1"/>
</dbReference>
<dbReference type="SUPFAM" id="SSF49749">
    <property type="entry name" value="Group II dsDNA viruses VP"/>
    <property type="match status" value="2"/>
</dbReference>
<organism evidence="6">
    <name type="scientific">Megaviridae environmental sample</name>
    <dbReference type="NCBI Taxonomy" id="1737588"/>
    <lineage>
        <taxon>Viruses</taxon>
        <taxon>Varidnaviria</taxon>
        <taxon>Bamfordvirae</taxon>
        <taxon>Nucleocytoviricota</taxon>
        <taxon>Megaviricetes</taxon>
        <taxon>Imitervirales</taxon>
        <taxon>Mimiviridae</taxon>
        <taxon>environmental samples</taxon>
    </lineage>
</organism>
<sequence length="1115" mass="131016">MKGTLLQLFSSNQEDFVLTGNPTFTFFKVLFRRHTSFAIECCDRLVSGRFGSRCEIPITNVGDLVNGITIHIKTPIVMNKFYGVSVEKVRVKYFNDTYLINQSNLVPAKSRIQLYVNEYPLKYIEELIDIIDQVEGINRPLQSPLWQEIFKSIEILLNQTTHTQAELYNNNIIMQFAEFQFIDNDRDKYSLLNDTISNAVQIGYPQNEIDNIFNIISRNIQDFDYDEIYDMIKSKFPLAEGHIEDRILENKTEVLNALMVMLGEEQFVYDQQYIGELLMLFTQAGILLDIKQYISTYTVINKKHDQIKQELSTIIADSENIIKQFLPRNARHIVESVINMMLMVIEDIIYTDNTTHIIQMMIEQGVPDEYLLSPFTENKFDVSILNFNNLWRNNINEITEVDIRGVCHECIKWKECDIPDDAIFNPPNDIIVCPIASSCFDRFRKKTYTDNNEINIPKITRDVIKWNLTGEQNIYTQKYPFKGDKNVYLYDNQTIDVNYSNVIAKRSQLDLIFLEQMYYEDTYVRIGNCIKLFLKKNPYRTLTLQSWFDHINNIINKISCSSFESIIMKTFFVFNIDQVVELVPRAQIHLQELVDKLLFEEKLVFRDLIYFDSWILYIYTNRQALLNMHIALVKHVQNNLDFPLCGDSESTLTHVEQHYMNIKMNFLTENFTWETFQATQDIIPPSVPTRFLAVINDIGYRWGMYNEVLNFKDLSLLENASIIAFYNHNFKNKIHDVSSLFGKSIICNSFILYETNAPIYKMFKIPFQSYVWESSYIHLQDDFTYMKGDLTLNASLMQIEDLLEKVFNFIHCKASIVKVKQNMPTHNDHIYWQSLLGYRIIERMSLYIGDKEIDVLDGRYLWLYLESQYKNSQQRGIQQMLQYDEIDATKQHNIYIPLLFECFRNCLPIIALTNTIVKIVLQMSELETCIINPHPNITCGNMKIRSLIDYIYLDLEERKKFINSKHEIIVKRVQMTKQYTFQDSRFNMNGFSDCIVDVFWLVEEKGNPWKFIPMDNTQLWGQSQPLCASESSIYYTCLVPTAKYQRTPSMPVHMYSFALYPLDLQPSGCLNYSRLDTKYLQLGDNVDTSNIVIYMYVRSFNILRVMSGQAGYAFQ</sequence>
<evidence type="ECO:0000313" key="6">
    <source>
        <dbReference type="EMBL" id="QFG73611.1"/>
    </source>
</evidence>
<dbReference type="GO" id="GO:0019028">
    <property type="term" value="C:viral capsid"/>
    <property type="evidence" value="ECO:0007669"/>
    <property type="project" value="UniProtKB-KW"/>
</dbReference>
<comment type="subcellular location">
    <subcellularLocation>
        <location evidence="1">Virion</location>
    </subcellularLocation>
</comment>
<dbReference type="InterPro" id="IPR031654">
    <property type="entry name" value="Capsid_N"/>
</dbReference>
<feature type="domain" description="Major capsid protein N-terminal" evidence="5">
    <location>
        <begin position="799"/>
        <end position="954"/>
    </location>
</feature>
<dbReference type="Gene3D" id="2.70.9.20">
    <property type="entry name" value="Major capsid protein Vp54"/>
    <property type="match status" value="1"/>
</dbReference>
<keyword evidence="2" id="KW-0167">Capsid protein</keyword>
<dbReference type="EMBL" id="MN448266">
    <property type="protein sequence ID" value="QFG73611.1"/>
    <property type="molecule type" value="Genomic_DNA"/>
</dbReference>
<dbReference type="Pfam" id="PF16903">
    <property type="entry name" value="Capsid_N"/>
    <property type="match status" value="1"/>
</dbReference>
<evidence type="ECO:0000259" key="5">
    <source>
        <dbReference type="Pfam" id="PF16903"/>
    </source>
</evidence>
<name>A0A5J6VJK6_9VIRU</name>
<protein>
    <submittedName>
        <fullName evidence="6">Major capsid protein</fullName>
    </submittedName>
</protein>
<accession>A0A5J6VJK6</accession>
<evidence type="ECO:0000259" key="4">
    <source>
        <dbReference type="Pfam" id="PF04451"/>
    </source>
</evidence>
<dbReference type="GO" id="GO:0005198">
    <property type="term" value="F:structural molecule activity"/>
    <property type="evidence" value="ECO:0007669"/>
    <property type="project" value="InterPro"/>
</dbReference>
<dbReference type="InterPro" id="IPR007542">
    <property type="entry name" value="MCP_C"/>
</dbReference>
<proteinExistence type="predicted"/>
<evidence type="ECO:0000256" key="3">
    <source>
        <dbReference type="ARBA" id="ARBA00022844"/>
    </source>
</evidence>
<dbReference type="InterPro" id="IPR016112">
    <property type="entry name" value="VP_dsDNA_II"/>
</dbReference>